<dbReference type="EMBL" id="KB740635">
    <property type="protein sequence ID" value="ENN79851.1"/>
    <property type="molecule type" value="Genomic_DNA"/>
</dbReference>
<reference evidence="7" key="1">
    <citation type="journal article" date="2013" name="Genome Biol.">
        <title>Draft genome of the mountain pine beetle, Dendroctonus ponderosae Hopkins, a major forest pest.</title>
        <authorList>
            <person name="Keeling C.I."/>
            <person name="Yuen M.M."/>
            <person name="Liao N.Y."/>
            <person name="Docking T.R."/>
            <person name="Chan S.K."/>
            <person name="Taylor G.A."/>
            <person name="Palmquist D.L."/>
            <person name="Jackman S.D."/>
            <person name="Nguyen A."/>
            <person name="Li M."/>
            <person name="Henderson H."/>
            <person name="Janes J.K."/>
            <person name="Zhao Y."/>
            <person name="Pandoh P."/>
            <person name="Moore R."/>
            <person name="Sperling F.A."/>
            <person name="Huber D.P."/>
            <person name="Birol I."/>
            <person name="Jones S.J."/>
            <person name="Bohlmann J."/>
        </authorList>
    </citation>
    <scope>NUCLEOTIDE SEQUENCE</scope>
</reference>
<dbReference type="GO" id="GO:0042256">
    <property type="term" value="P:cytosolic ribosome assembly"/>
    <property type="evidence" value="ECO:0007669"/>
    <property type="project" value="InterPro"/>
</dbReference>
<evidence type="ECO:0000256" key="3">
    <source>
        <dbReference type="ARBA" id="ARBA00022540"/>
    </source>
</evidence>
<dbReference type="Gene3D" id="3.75.10.10">
    <property type="entry name" value="L-arginine/glycine Amidinotransferase, Chain A"/>
    <property type="match status" value="1"/>
</dbReference>
<evidence type="ECO:0000256" key="1">
    <source>
        <dbReference type="ARBA" id="ARBA00004496"/>
    </source>
</evidence>
<accession>N6UGT4</accession>
<dbReference type="GO" id="GO:0043022">
    <property type="term" value="F:ribosome binding"/>
    <property type="evidence" value="ECO:0007669"/>
    <property type="project" value="InterPro"/>
</dbReference>
<evidence type="ECO:0000256" key="4">
    <source>
        <dbReference type="ARBA" id="ARBA00022917"/>
    </source>
</evidence>
<dbReference type="HAMAP" id="MF_00032">
    <property type="entry name" value="eIF_6"/>
    <property type="match status" value="1"/>
</dbReference>
<name>N6UGT4_DENPD</name>
<organism evidence="7">
    <name type="scientific">Dendroctonus ponderosae</name>
    <name type="common">Mountain pine beetle</name>
    <dbReference type="NCBI Taxonomy" id="77166"/>
    <lineage>
        <taxon>Eukaryota</taxon>
        <taxon>Metazoa</taxon>
        <taxon>Ecdysozoa</taxon>
        <taxon>Arthropoda</taxon>
        <taxon>Hexapoda</taxon>
        <taxon>Insecta</taxon>
        <taxon>Pterygota</taxon>
        <taxon>Neoptera</taxon>
        <taxon>Endopterygota</taxon>
        <taxon>Coleoptera</taxon>
        <taxon>Polyphaga</taxon>
        <taxon>Cucujiformia</taxon>
        <taxon>Curculionidae</taxon>
        <taxon>Scolytinae</taxon>
        <taxon>Dendroctonus</taxon>
    </lineage>
</organism>
<dbReference type="PANTHER" id="PTHR10784">
    <property type="entry name" value="TRANSLATION INITIATION FACTOR 6"/>
    <property type="match status" value="1"/>
</dbReference>
<sequence>MTARIQFESKNEIGVFAKLTNAYCLASIGGSEVFYSTFESQLADTIPVVHASISGCRIVGRMCVGNKRGLLVPNSTFDQELQQLRNALPDSVKVQRVEERLSALGNVVACNDYVAIAHPDLDKETEEIIADTLGVEVFRSTIAGNVLIGSYCVMNNRGALVHPNTSITNQEELSSMLQVPVVAGTVNCGSSVLGAGLVVNDWFAFTGLDTTSTELAVIESVFKLNDTEPNRITTEMRATLIEGYDVIKYRKSTEVVLERNRLLPRYNKYLTQMGVNFQYGFGFTAGKS</sequence>
<dbReference type="CDD" id="cd00527">
    <property type="entry name" value="IF6"/>
    <property type="match status" value="1"/>
</dbReference>
<dbReference type="Pfam" id="PF01912">
    <property type="entry name" value="eIF-6"/>
    <property type="match status" value="1"/>
</dbReference>
<gene>
    <name evidence="7" type="ORF">YQE_03671</name>
</gene>
<keyword evidence="4" id="KW-0648">Protein biosynthesis</keyword>
<keyword evidence="3" id="KW-0396">Initiation factor</keyword>
<keyword evidence="2" id="KW-0963">Cytoplasm</keyword>
<dbReference type="FunFam" id="3.75.10.10:FF:000001">
    <property type="entry name" value="Eukaryotic translation initiation factor 6"/>
    <property type="match status" value="1"/>
</dbReference>
<dbReference type="AlphaFoldDB" id="N6UGT4"/>
<dbReference type="InterPro" id="IPR002769">
    <property type="entry name" value="eIF6"/>
</dbReference>
<evidence type="ECO:0000256" key="6">
    <source>
        <dbReference type="ARBA" id="ARBA00062592"/>
    </source>
</evidence>
<evidence type="ECO:0000256" key="2">
    <source>
        <dbReference type="ARBA" id="ARBA00022490"/>
    </source>
</evidence>
<dbReference type="SMART" id="SM00654">
    <property type="entry name" value="eIF6"/>
    <property type="match status" value="1"/>
</dbReference>
<proteinExistence type="inferred from homology"/>
<comment type="subcellular location">
    <subcellularLocation>
        <location evidence="1">Cytoplasm</location>
    </subcellularLocation>
</comment>
<comment type="subunit">
    <text evidence="6">Monomer. Associates with the 60S ribosomal subunit. Interacts with RACK1. Interacts with DICER1, AGO2, TARBP2, MOV10 and RPL7A; they form a large RNA-induced silencing complex (RISC).</text>
</comment>
<dbReference type="GO" id="GO:0003743">
    <property type="term" value="F:translation initiation factor activity"/>
    <property type="evidence" value="ECO:0007669"/>
    <property type="project" value="UniProtKB-KW"/>
</dbReference>
<keyword evidence="5" id="KW-0539">Nucleus</keyword>
<evidence type="ECO:0000256" key="5">
    <source>
        <dbReference type="ARBA" id="ARBA00023242"/>
    </source>
</evidence>
<feature type="non-terminal residue" evidence="7">
    <location>
        <position position="1"/>
    </location>
</feature>
<protein>
    <submittedName>
        <fullName evidence="7">Uncharacterized protein</fullName>
    </submittedName>
</protein>
<dbReference type="SUPFAM" id="SSF55909">
    <property type="entry name" value="Pentein"/>
    <property type="match status" value="1"/>
</dbReference>
<dbReference type="GO" id="GO:0005737">
    <property type="term" value="C:cytoplasm"/>
    <property type="evidence" value="ECO:0007669"/>
    <property type="project" value="UniProtKB-SubCell"/>
</dbReference>
<dbReference type="NCBIfam" id="TIGR00323">
    <property type="entry name" value="eIF-6"/>
    <property type="match status" value="1"/>
</dbReference>
<evidence type="ECO:0000313" key="7">
    <source>
        <dbReference type="EMBL" id="ENN79851.1"/>
    </source>
</evidence>
<dbReference type="HOGENOM" id="CLU_071894_0_0_1"/>
<dbReference type="OMA" id="WCAFCGM"/>
<dbReference type="OrthoDB" id="4155914at2759"/>